<reference evidence="3 4" key="1">
    <citation type="journal article" date="2011" name="BMC Genomics">
        <title>Genome-wide analysis of the role of GlnR in Streptomyces venezuelae provides new insights into global nitrogen regulation in actinomycetes.</title>
        <authorList>
            <person name="Pullan S.T."/>
            <person name="Bibb M.J."/>
            <person name="Merrick M."/>
        </authorList>
    </citation>
    <scope>NUCLEOTIDE SEQUENCE [LARGE SCALE GENOMIC DNA]</scope>
    <source>
        <strain evidence="4">ATCC 10712 / CBS 650.69 / DSM 40230 / JCM 4526 / NBRC 13096 / PD 04745</strain>
    </source>
</reference>
<dbReference type="Gene3D" id="1.10.10.10">
    <property type="entry name" value="Winged helix-like DNA-binding domain superfamily/Winged helix DNA-binding domain"/>
    <property type="match status" value="1"/>
</dbReference>
<dbReference type="CDD" id="cd24076">
    <property type="entry name" value="ASKHA_ATPase_ROK_BsXylR-like"/>
    <property type="match status" value="1"/>
</dbReference>
<accession>F2RHK6</accession>
<dbReference type="PATRIC" id="fig|953739.5.peg.1882"/>
<evidence type="ECO:0000256" key="2">
    <source>
        <dbReference type="SAM" id="MobiDB-lite"/>
    </source>
</evidence>
<dbReference type="Proteomes" id="UP000006854">
    <property type="component" value="Chromosome"/>
</dbReference>
<dbReference type="SUPFAM" id="SSF53067">
    <property type="entry name" value="Actin-like ATPase domain"/>
    <property type="match status" value="1"/>
</dbReference>
<dbReference type="InterPro" id="IPR043129">
    <property type="entry name" value="ATPase_NBD"/>
</dbReference>
<feature type="region of interest" description="Disordered" evidence="2">
    <location>
        <begin position="1"/>
        <end position="32"/>
    </location>
</feature>
<organism evidence="3 4">
    <name type="scientific">Streptomyces venezuelae (strain ATCC 10712 / CBS 650.69 / DSM 40230 / JCM 4526 / NBRC 13096 / PD 04745)</name>
    <dbReference type="NCBI Taxonomy" id="953739"/>
    <lineage>
        <taxon>Bacteria</taxon>
        <taxon>Bacillati</taxon>
        <taxon>Actinomycetota</taxon>
        <taxon>Actinomycetes</taxon>
        <taxon>Kitasatosporales</taxon>
        <taxon>Streptomycetaceae</taxon>
        <taxon>Streptomyces</taxon>
    </lineage>
</organism>
<dbReference type="InterPro" id="IPR036390">
    <property type="entry name" value="WH_DNA-bd_sf"/>
</dbReference>
<proteinExistence type="inferred from homology"/>
<evidence type="ECO:0000313" key="4">
    <source>
        <dbReference type="Proteomes" id="UP000006854"/>
    </source>
</evidence>
<dbReference type="Gene3D" id="3.30.420.40">
    <property type="match status" value="2"/>
</dbReference>
<dbReference type="InterPro" id="IPR000600">
    <property type="entry name" value="ROK"/>
</dbReference>
<dbReference type="KEGG" id="sve:SVEN_6664"/>
<evidence type="ECO:0000313" key="3">
    <source>
        <dbReference type="EMBL" id="CCA59950.1"/>
    </source>
</evidence>
<dbReference type="SUPFAM" id="SSF46785">
    <property type="entry name" value="Winged helix' DNA-binding domain"/>
    <property type="match status" value="1"/>
</dbReference>
<comment type="similarity">
    <text evidence="1">Belongs to the ROK (NagC/XylR) family.</text>
</comment>
<dbReference type="eggNOG" id="COG1940">
    <property type="taxonomic scope" value="Bacteria"/>
</dbReference>
<sequence>MSAGAVSGRAKGATRLSLTMNQPTEPKADKSGVRRHNLSLVLRTVHDAGETTRAAVAARVGLTRPAVSSLVEQLLDLGFLVESGKTFSGQAGRPGTVLKPADTGPAGLGVEINVDYVTVRVVDLTGTDRVRHTERLDNRAADAPEVLARAARIAAEALDAAAERRLVPAGAGLALPGLVSGGTVRQAPNLGWHEVPAERLFGDALTTLRPGTAGLALTSDNEANMAALAELWSGTLGDLRTFVHLTGEIGVGGALVVHGELLRGAHGFAGEIGHLVVDAEGPRCRCGSRGCLEQYAGQAALLRAAEASGVPDLVGRAGSGDRRALAALAEAGRMLGRALSGAVNLLDPEAVVLGGIYPQLMPWLAPALAEELSDRVVSGLWTPDAGRLRPASAATDASRGAAALVLHDVLSDPSAYAATGAGAGTAPNGRG</sequence>
<dbReference type="AlphaFoldDB" id="F2RHK6"/>
<dbReference type="Pfam" id="PF00480">
    <property type="entry name" value="ROK"/>
    <property type="match status" value="1"/>
</dbReference>
<name>F2RHK6_STRVP</name>
<evidence type="ECO:0000256" key="1">
    <source>
        <dbReference type="ARBA" id="ARBA00006479"/>
    </source>
</evidence>
<dbReference type="InterPro" id="IPR036388">
    <property type="entry name" value="WH-like_DNA-bd_sf"/>
</dbReference>
<protein>
    <submittedName>
        <fullName evidence="3">Xylose repressor XylR</fullName>
    </submittedName>
</protein>
<gene>
    <name evidence="3" type="ordered locus">SVEN_6664</name>
</gene>
<keyword evidence="4" id="KW-1185">Reference proteome</keyword>
<dbReference type="PANTHER" id="PTHR18964">
    <property type="entry name" value="ROK (REPRESSOR, ORF, KINASE) FAMILY"/>
    <property type="match status" value="1"/>
</dbReference>
<dbReference type="EMBL" id="FR845719">
    <property type="protein sequence ID" value="CCA59950.1"/>
    <property type="molecule type" value="Genomic_DNA"/>
</dbReference>
<dbReference type="HOGENOM" id="CLU_036604_13_2_11"/>
<dbReference type="PANTHER" id="PTHR18964:SF149">
    <property type="entry name" value="BIFUNCTIONAL UDP-N-ACETYLGLUCOSAMINE 2-EPIMERASE_N-ACETYLMANNOSAMINE KINASE"/>
    <property type="match status" value="1"/>
</dbReference>
<dbReference type="STRING" id="953739.SVEN_6664"/>